<dbReference type="SUPFAM" id="SSF74863">
    <property type="entry name" value="Thiol:disulfide interchange protein DsbD, N-terminal domain (DsbD-alpha)"/>
    <property type="match status" value="1"/>
</dbReference>
<evidence type="ECO:0000256" key="9">
    <source>
        <dbReference type="SAM" id="SignalP"/>
    </source>
</evidence>
<proteinExistence type="predicted"/>
<evidence type="ECO:0000256" key="8">
    <source>
        <dbReference type="SAM" id="Phobius"/>
    </source>
</evidence>
<dbReference type="InterPro" id="IPR003834">
    <property type="entry name" value="Cyt_c_assmbl_TM_dom"/>
</dbReference>
<feature type="signal peptide" evidence="9">
    <location>
        <begin position="1"/>
        <end position="21"/>
    </location>
</feature>
<evidence type="ECO:0000313" key="12">
    <source>
        <dbReference type="Proteomes" id="UP000290759"/>
    </source>
</evidence>
<dbReference type="OrthoDB" id="9811036at2"/>
<feature type="transmembrane region" description="Helical" evidence="8">
    <location>
        <begin position="441"/>
        <end position="461"/>
    </location>
</feature>
<feature type="transmembrane region" description="Helical" evidence="8">
    <location>
        <begin position="349"/>
        <end position="368"/>
    </location>
</feature>
<dbReference type="InterPro" id="IPR017937">
    <property type="entry name" value="Thioredoxin_CS"/>
</dbReference>
<dbReference type="InterPro" id="IPR035671">
    <property type="entry name" value="DsbD_gamma"/>
</dbReference>
<dbReference type="GO" id="GO:0047134">
    <property type="term" value="F:protein-disulfide reductase [NAD(P)H] activity"/>
    <property type="evidence" value="ECO:0007669"/>
    <property type="project" value="UniProtKB-EC"/>
</dbReference>
<dbReference type="Gene3D" id="2.60.40.1250">
    <property type="entry name" value="Thiol:disulfide interchange protein DsbD, N-terminal domain"/>
    <property type="match status" value="1"/>
</dbReference>
<evidence type="ECO:0000259" key="10">
    <source>
        <dbReference type="PROSITE" id="PS51352"/>
    </source>
</evidence>
<keyword evidence="12" id="KW-1185">Reference proteome</keyword>
<feature type="chain" id="PRO_5020753060" evidence="9">
    <location>
        <begin position="22"/>
        <end position="604"/>
    </location>
</feature>
<dbReference type="Pfam" id="PF02683">
    <property type="entry name" value="DsbD_TM"/>
    <property type="match status" value="1"/>
</dbReference>
<dbReference type="InterPro" id="IPR036929">
    <property type="entry name" value="DsbDN_sf"/>
</dbReference>
<comment type="caution">
    <text evidence="11">The sequence shown here is derived from an EMBL/GenBank/DDBJ whole genome shotgun (WGS) entry which is preliminary data.</text>
</comment>
<keyword evidence="9" id="KW-0732">Signal</keyword>
<dbReference type="PROSITE" id="PS00194">
    <property type="entry name" value="THIOREDOXIN_1"/>
    <property type="match status" value="1"/>
</dbReference>
<evidence type="ECO:0000256" key="7">
    <source>
        <dbReference type="ARBA" id="ARBA00023284"/>
    </source>
</evidence>
<keyword evidence="5 8" id="KW-1133">Transmembrane helix</keyword>
<dbReference type="EMBL" id="QYBB01000015">
    <property type="protein sequence ID" value="RYC31281.1"/>
    <property type="molecule type" value="Genomic_DNA"/>
</dbReference>
<feature type="transmembrane region" description="Helical" evidence="8">
    <location>
        <begin position="408"/>
        <end position="429"/>
    </location>
</feature>
<reference evidence="11 12" key="1">
    <citation type="submission" date="2018-12" db="EMBL/GenBank/DDBJ databases">
        <authorList>
            <person name="Grouzdev D.S."/>
            <person name="Krutkina M.S."/>
        </authorList>
    </citation>
    <scope>NUCLEOTIDE SEQUENCE [LARGE SCALE GENOMIC DNA]</scope>
    <source>
        <strain evidence="11 12">RmlP026</strain>
    </source>
</reference>
<dbReference type="GO" id="GO:0017004">
    <property type="term" value="P:cytochrome complex assembly"/>
    <property type="evidence" value="ECO:0007669"/>
    <property type="project" value="UniProtKB-KW"/>
</dbReference>
<dbReference type="Proteomes" id="UP000290759">
    <property type="component" value="Unassembled WGS sequence"/>
</dbReference>
<protein>
    <submittedName>
        <fullName evidence="11">Protein-disulfide reductase DsbD</fullName>
        <ecNumber evidence="11">1.8.1.8</ecNumber>
    </submittedName>
</protein>
<dbReference type="PANTHER" id="PTHR32234:SF0">
    <property type="entry name" value="THIOL:DISULFIDE INTERCHANGE PROTEIN DSBD"/>
    <property type="match status" value="1"/>
</dbReference>
<dbReference type="InterPro" id="IPR036249">
    <property type="entry name" value="Thioredoxin-like_sf"/>
</dbReference>
<evidence type="ECO:0000256" key="5">
    <source>
        <dbReference type="ARBA" id="ARBA00022989"/>
    </source>
</evidence>
<organism evidence="11 12">
    <name type="scientific">Lichenibacterium minor</name>
    <dbReference type="NCBI Taxonomy" id="2316528"/>
    <lineage>
        <taxon>Bacteria</taxon>
        <taxon>Pseudomonadati</taxon>
        <taxon>Pseudomonadota</taxon>
        <taxon>Alphaproteobacteria</taxon>
        <taxon>Hyphomicrobiales</taxon>
        <taxon>Lichenihabitantaceae</taxon>
        <taxon>Lichenibacterium</taxon>
    </lineage>
</organism>
<feature type="transmembrane region" description="Helical" evidence="8">
    <location>
        <begin position="380"/>
        <end position="402"/>
    </location>
</feature>
<evidence type="ECO:0000256" key="6">
    <source>
        <dbReference type="ARBA" id="ARBA00023136"/>
    </source>
</evidence>
<evidence type="ECO:0000256" key="1">
    <source>
        <dbReference type="ARBA" id="ARBA00004651"/>
    </source>
</evidence>
<keyword evidence="6 8" id="KW-0472">Membrane</keyword>
<keyword evidence="3 8" id="KW-0812">Transmembrane</keyword>
<evidence type="ECO:0000313" key="11">
    <source>
        <dbReference type="EMBL" id="RYC31281.1"/>
    </source>
</evidence>
<dbReference type="InterPro" id="IPR013766">
    <property type="entry name" value="Thioredoxin_domain"/>
</dbReference>
<comment type="subcellular location">
    <subcellularLocation>
        <location evidence="1">Cell membrane</location>
        <topology evidence="1">Multi-pass membrane protein</topology>
    </subcellularLocation>
</comment>
<evidence type="ECO:0000256" key="2">
    <source>
        <dbReference type="ARBA" id="ARBA00022475"/>
    </source>
</evidence>
<accession>A0A4Q2U826</accession>
<dbReference type="PROSITE" id="PS51352">
    <property type="entry name" value="THIOREDOXIN_2"/>
    <property type="match status" value="1"/>
</dbReference>
<reference evidence="11 12" key="2">
    <citation type="submission" date="2019-02" db="EMBL/GenBank/DDBJ databases">
        <title>'Lichenibacterium ramalinii' gen. nov. sp. nov., 'Lichenibacterium minor' gen. nov. sp. nov.</title>
        <authorList>
            <person name="Pankratov T."/>
        </authorList>
    </citation>
    <scope>NUCLEOTIDE SEQUENCE [LARGE SCALE GENOMIC DNA]</scope>
    <source>
        <strain evidence="11 12">RmlP026</strain>
    </source>
</reference>
<gene>
    <name evidence="11" type="primary">dsbD</name>
    <name evidence="11" type="ORF">D3273_14275</name>
</gene>
<dbReference type="PANTHER" id="PTHR32234">
    <property type="entry name" value="THIOL:DISULFIDE INTERCHANGE PROTEIN DSBD"/>
    <property type="match status" value="1"/>
</dbReference>
<feature type="transmembrane region" description="Helical" evidence="8">
    <location>
        <begin position="308"/>
        <end position="337"/>
    </location>
</feature>
<dbReference type="AlphaFoldDB" id="A0A4Q2U826"/>
<evidence type="ECO:0000256" key="3">
    <source>
        <dbReference type="ARBA" id="ARBA00022692"/>
    </source>
</evidence>
<keyword evidence="11" id="KW-0560">Oxidoreductase</keyword>
<feature type="transmembrane region" description="Helical" evidence="8">
    <location>
        <begin position="229"/>
        <end position="253"/>
    </location>
</feature>
<dbReference type="InterPro" id="IPR028250">
    <property type="entry name" value="DsbDN"/>
</dbReference>
<dbReference type="Pfam" id="PF11412">
    <property type="entry name" value="DsbD_N"/>
    <property type="match status" value="1"/>
</dbReference>
<keyword evidence="7" id="KW-0676">Redox-active center</keyword>
<evidence type="ECO:0000256" key="4">
    <source>
        <dbReference type="ARBA" id="ARBA00022748"/>
    </source>
</evidence>
<keyword evidence="2" id="KW-1003">Cell membrane</keyword>
<feature type="transmembrane region" description="Helical" evidence="8">
    <location>
        <begin position="265"/>
        <end position="287"/>
    </location>
</feature>
<dbReference type="CDD" id="cd02953">
    <property type="entry name" value="DsbDgamma"/>
    <property type="match status" value="1"/>
</dbReference>
<dbReference type="EC" id="1.8.1.8" evidence="11"/>
<name>A0A4Q2U826_9HYPH</name>
<dbReference type="SUPFAM" id="SSF52833">
    <property type="entry name" value="Thioredoxin-like"/>
    <property type="match status" value="1"/>
</dbReference>
<feature type="transmembrane region" description="Helical" evidence="8">
    <location>
        <begin position="190"/>
        <end position="217"/>
    </location>
</feature>
<dbReference type="GO" id="GO:0005886">
    <property type="term" value="C:plasma membrane"/>
    <property type="evidence" value="ECO:0007669"/>
    <property type="project" value="UniProtKB-SubCell"/>
</dbReference>
<keyword evidence="4" id="KW-0201">Cytochrome c-type biogenesis</keyword>
<dbReference type="GO" id="GO:0045454">
    <property type="term" value="P:cell redox homeostasis"/>
    <property type="evidence" value="ECO:0007669"/>
    <property type="project" value="TreeGrafter"/>
</dbReference>
<feature type="domain" description="Thioredoxin" evidence="10">
    <location>
        <begin position="462"/>
        <end position="601"/>
    </location>
</feature>
<dbReference type="Gene3D" id="3.40.30.10">
    <property type="entry name" value="Glutaredoxin"/>
    <property type="match status" value="1"/>
</dbReference>
<dbReference type="NCBIfam" id="NF001419">
    <property type="entry name" value="PRK00293.1"/>
    <property type="match status" value="1"/>
</dbReference>
<sequence length="604" mass="60059">MALRRIFFACLLGLGATAAHAASRPPTAEQVFHLSAARAADGGLALDWTIAPDAHLYRDRIAAATADGGPVPVADPPGLSEDDPTFGPSEVYRGAAHATVAAHDLPPSGDLIVSYQGCSDRGLCYPPVASRVDPVTLAVEAAAAPVLADAPVSSAPVAAPAPVEAAPAPASPAPASFSGPSLSGALLPTLATFFGLGLLLSLTPCVFPMVPILAGALANGGRPTAARGFLLSCCYVLASASAYALVGVAAAWSGESLQAALQRPAVLLATAALYAVLALSMFGLFELQVPSALATRLSGISPARRGTLAGAAALGFVSALVVGPCVTHPLAAALLYVARTGDALRGASALFALGLGMGLPLVVAGTFGSKLLPRSGPWLLAVRQAFGVVFLALAIGVAGRALPDSASLALWGVLAVGTGVVVGGLDALAPGAVTALRLRKAAGLVATAYGLALLVGAAGGASDPLQPLGFLARGETVAGAMPVVEAAVVRSPEALDASLAGAAGRPVMVDFSAAWCTACRAFERDVLADPAVRAPLAAGVLLIRADVTASDAGARALMSRFDVVGPPTVLFLSRGAEIPGTRLVGEPSRAAFDRALDRAGLPST</sequence>
<dbReference type="Pfam" id="PF13899">
    <property type="entry name" value="Thioredoxin_7"/>
    <property type="match status" value="1"/>
</dbReference>
<dbReference type="RefSeq" id="WP_129227564.1">
    <property type="nucleotide sequence ID" value="NZ_QYBB01000015.1"/>
</dbReference>